<protein>
    <submittedName>
        <fullName evidence="1">Uncharacterized protein</fullName>
    </submittedName>
</protein>
<evidence type="ECO:0000313" key="2">
    <source>
        <dbReference type="Proteomes" id="UP000634179"/>
    </source>
</evidence>
<evidence type="ECO:0000313" key="1">
    <source>
        <dbReference type="EMBL" id="MBH1789131.1"/>
    </source>
</evidence>
<dbReference type="Proteomes" id="UP000634179">
    <property type="component" value="Unassembled WGS sequence"/>
</dbReference>
<dbReference type="RefSeq" id="WP_049406545.1">
    <property type="nucleotide sequence ID" value="NZ_JANKBX010000011.1"/>
</dbReference>
<dbReference type="AlphaFoldDB" id="A0AA40YB99"/>
<proteinExistence type="predicted"/>
<comment type="caution">
    <text evidence="1">The sequence shown here is derived from an EMBL/GenBank/DDBJ whole genome shotgun (WGS) entry which is preliminary data.</text>
</comment>
<reference evidence="1" key="1">
    <citation type="submission" date="2020-11" db="EMBL/GenBank/DDBJ databases">
        <title>Enhanced detection system for hospital associated transmission using whole genome sequencing surveillance.</title>
        <authorList>
            <person name="Harrison L.H."/>
            <person name="Van Tyne D."/>
            <person name="Marsh J.W."/>
            <person name="Griffith M.P."/>
            <person name="Snyder D.J."/>
            <person name="Cooper V.S."/>
            <person name="Mustapha M."/>
        </authorList>
    </citation>
    <scope>NUCLEOTIDE SEQUENCE</scope>
    <source>
        <strain evidence="1">STEN00053</strain>
    </source>
</reference>
<organism evidence="1 2">
    <name type="scientific">Stenotrophomonas maltophilia</name>
    <name type="common">Pseudomonas maltophilia</name>
    <name type="synonym">Xanthomonas maltophilia</name>
    <dbReference type="NCBI Taxonomy" id="40324"/>
    <lineage>
        <taxon>Bacteria</taxon>
        <taxon>Pseudomonadati</taxon>
        <taxon>Pseudomonadota</taxon>
        <taxon>Gammaproteobacteria</taxon>
        <taxon>Lysobacterales</taxon>
        <taxon>Lysobacteraceae</taxon>
        <taxon>Stenotrophomonas</taxon>
        <taxon>Stenotrophomonas maltophilia group</taxon>
    </lineage>
</organism>
<name>A0AA40YB99_STEMA</name>
<accession>A0AA40YB99</accession>
<dbReference type="EMBL" id="JADUOV010000002">
    <property type="protein sequence ID" value="MBH1789131.1"/>
    <property type="molecule type" value="Genomic_DNA"/>
</dbReference>
<gene>
    <name evidence="1" type="ORF">I5V89_04485</name>
</gene>
<sequence>MNFEQVDMLEVQLFAAGRRFTALLKIESSSRVHVREICLESGEVFPTHHVPYSSVEEAKNAARGTVEDWANGT</sequence>